<evidence type="ECO:0000313" key="4">
    <source>
        <dbReference type="EMBL" id="CAH9072469.1"/>
    </source>
</evidence>
<protein>
    <recommendedName>
        <fullName evidence="3">Phytocyanin domain-containing protein</fullName>
    </recommendedName>
</protein>
<dbReference type="CDD" id="cd04216">
    <property type="entry name" value="Phytocyanin"/>
    <property type="match status" value="1"/>
</dbReference>
<evidence type="ECO:0000256" key="2">
    <source>
        <dbReference type="SAM" id="SignalP"/>
    </source>
</evidence>
<dbReference type="EMBL" id="CAMAPE010000008">
    <property type="protein sequence ID" value="CAH9072469.1"/>
    <property type="molecule type" value="Genomic_DNA"/>
</dbReference>
<organism evidence="4 5">
    <name type="scientific">Cuscuta europaea</name>
    <name type="common">European dodder</name>
    <dbReference type="NCBI Taxonomy" id="41803"/>
    <lineage>
        <taxon>Eukaryota</taxon>
        <taxon>Viridiplantae</taxon>
        <taxon>Streptophyta</taxon>
        <taxon>Embryophyta</taxon>
        <taxon>Tracheophyta</taxon>
        <taxon>Spermatophyta</taxon>
        <taxon>Magnoliopsida</taxon>
        <taxon>eudicotyledons</taxon>
        <taxon>Gunneridae</taxon>
        <taxon>Pentapetalae</taxon>
        <taxon>asterids</taxon>
        <taxon>lamiids</taxon>
        <taxon>Solanales</taxon>
        <taxon>Convolvulaceae</taxon>
        <taxon>Cuscuteae</taxon>
        <taxon>Cuscuta</taxon>
        <taxon>Cuscuta subgen. Cuscuta</taxon>
    </lineage>
</organism>
<keyword evidence="2" id="KW-0732">Signal</keyword>
<dbReference type="PANTHER" id="PTHR33021:SF6">
    <property type="entry name" value="EARLY NODULIN-LIKE PROTEIN 18"/>
    <property type="match status" value="1"/>
</dbReference>
<dbReference type="OrthoDB" id="783836at2759"/>
<dbReference type="GO" id="GO:0009055">
    <property type="term" value="F:electron transfer activity"/>
    <property type="evidence" value="ECO:0007669"/>
    <property type="project" value="InterPro"/>
</dbReference>
<sequence>MAPPCPSPIAVVLAVFVLGQLSGFADAYKNYTVGGYLGWTDNGSVDYQKWASNNTFSLGDFLIFRTDTNHSVIQTYNETTYEECDSEDDDTALQWSYTDPSTATSVPPSTPLYVPLTKVGTTYFFSDDYDGEQCKNGLRMKLNVTHGQGLPPSMRSPDKSPAPTSPQSGDDSVPDTLVPAYFNNPHNVSDEDSESPPSSVSSPTFSKVFGTWSTGILFVLVLACTI</sequence>
<reference evidence="4" key="1">
    <citation type="submission" date="2022-07" db="EMBL/GenBank/DDBJ databases">
        <authorList>
            <person name="Macas J."/>
            <person name="Novak P."/>
            <person name="Neumann P."/>
        </authorList>
    </citation>
    <scope>NUCLEOTIDE SEQUENCE</scope>
</reference>
<dbReference type="PROSITE" id="PS51485">
    <property type="entry name" value="PHYTOCYANIN"/>
    <property type="match status" value="1"/>
</dbReference>
<evidence type="ECO:0000259" key="3">
    <source>
        <dbReference type="PROSITE" id="PS51485"/>
    </source>
</evidence>
<dbReference type="InterPro" id="IPR008972">
    <property type="entry name" value="Cupredoxin"/>
</dbReference>
<name>A0A9P1E1P2_CUSEU</name>
<evidence type="ECO:0000313" key="5">
    <source>
        <dbReference type="Proteomes" id="UP001152484"/>
    </source>
</evidence>
<dbReference type="PANTHER" id="PTHR33021">
    <property type="entry name" value="BLUE COPPER PROTEIN"/>
    <property type="match status" value="1"/>
</dbReference>
<dbReference type="Proteomes" id="UP001152484">
    <property type="component" value="Unassembled WGS sequence"/>
</dbReference>
<dbReference type="Pfam" id="PF02298">
    <property type="entry name" value="Cu_bind_like"/>
    <property type="match status" value="1"/>
</dbReference>
<feature type="signal peptide" evidence="2">
    <location>
        <begin position="1"/>
        <end position="27"/>
    </location>
</feature>
<dbReference type="InterPro" id="IPR003245">
    <property type="entry name" value="Phytocyanin_dom"/>
</dbReference>
<evidence type="ECO:0000256" key="1">
    <source>
        <dbReference type="SAM" id="MobiDB-lite"/>
    </source>
</evidence>
<dbReference type="FunFam" id="2.60.40.420:FF:000048">
    <property type="entry name" value="Early nodulin-like protein 18"/>
    <property type="match status" value="1"/>
</dbReference>
<feature type="region of interest" description="Disordered" evidence="1">
    <location>
        <begin position="145"/>
        <end position="201"/>
    </location>
</feature>
<comment type="caution">
    <text evidence="4">The sequence shown here is derived from an EMBL/GenBank/DDBJ whole genome shotgun (WGS) entry which is preliminary data.</text>
</comment>
<feature type="domain" description="Phytocyanin" evidence="3">
    <location>
        <begin position="29"/>
        <end position="146"/>
    </location>
</feature>
<dbReference type="InterPro" id="IPR039391">
    <property type="entry name" value="Phytocyanin-like"/>
</dbReference>
<feature type="chain" id="PRO_5040129100" description="Phytocyanin domain-containing protein" evidence="2">
    <location>
        <begin position="28"/>
        <end position="226"/>
    </location>
</feature>
<dbReference type="AlphaFoldDB" id="A0A9P1E1P2"/>
<proteinExistence type="predicted"/>
<gene>
    <name evidence="4" type="ORF">CEURO_LOCUS4363</name>
</gene>
<keyword evidence="5" id="KW-1185">Reference proteome</keyword>
<dbReference type="GO" id="GO:0005886">
    <property type="term" value="C:plasma membrane"/>
    <property type="evidence" value="ECO:0007669"/>
    <property type="project" value="TreeGrafter"/>
</dbReference>
<dbReference type="SUPFAM" id="SSF49503">
    <property type="entry name" value="Cupredoxins"/>
    <property type="match status" value="1"/>
</dbReference>
<accession>A0A9P1E1P2</accession>
<dbReference type="Gene3D" id="2.60.40.420">
    <property type="entry name" value="Cupredoxins - blue copper proteins"/>
    <property type="match status" value="1"/>
</dbReference>